<dbReference type="InterPro" id="IPR023674">
    <property type="entry name" value="Ribosomal_uL1-like"/>
</dbReference>
<dbReference type="PANTHER" id="PTHR36427:SF3">
    <property type="entry name" value="LARGE RIBOSOMAL SUBUNIT PROTEIN UL1M"/>
    <property type="match status" value="1"/>
</dbReference>
<dbReference type="GO" id="GO:0005840">
    <property type="term" value="C:ribosome"/>
    <property type="evidence" value="ECO:0007669"/>
    <property type="project" value="UniProtKB-KW"/>
</dbReference>
<keyword evidence="3" id="KW-0687">Ribonucleoprotein</keyword>
<keyword evidence="2" id="KW-0689">Ribosomal protein</keyword>
<reference evidence="5" key="1">
    <citation type="submission" date="2024-06" db="EMBL/GenBank/DDBJ databases">
        <authorList>
            <person name="Liu X."/>
            <person name="Lenzi L."/>
            <person name="Haldenby T S."/>
            <person name="Uol C."/>
        </authorList>
    </citation>
    <scope>NUCLEOTIDE SEQUENCE</scope>
</reference>
<evidence type="ECO:0000256" key="1">
    <source>
        <dbReference type="ARBA" id="ARBA00010531"/>
    </source>
</evidence>
<dbReference type="EMBL" id="CAXLJL010000390">
    <property type="protein sequence ID" value="CAL5137444.1"/>
    <property type="molecule type" value="Genomic_DNA"/>
</dbReference>
<gene>
    <name evidence="5" type="ORF">CDAUBV1_LOCUS11755</name>
</gene>
<evidence type="ECO:0000313" key="5">
    <source>
        <dbReference type="EMBL" id="CAL5137444.1"/>
    </source>
</evidence>
<dbReference type="InterPro" id="IPR016095">
    <property type="entry name" value="Ribosomal_uL1_3-a/b-sand"/>
</dbReference>
<sequence length="366" mass="40927">MRGWTVFVRTAFPITHVSRVCRPRYLTTTAPCYKGNRRRPSEKTSGTGISEKSKARRDSAHQLLANTNRKNWEEANQKLAELAGKLPTTNVYLAANFEPRKFALADAVKLLREGAQPDMYDCMGNSLLAKCTLNTQTKKKTKFIQNFEAHVVLPHPLDFLPSRRVLALCKDAEDTKLCMENGALDAGCAELYSRLEHGSFHWEEYDTVVAHTDWQATIGKLRNVLKDRLPTPKNGRVGDNVPDLVTTFKNGVPIASTPLEGVPEILYLNLIIGQLAWDIDRLEANLRSYFETIELFKSSRITGEVIRSVELSCPPTGETLLLDHTLYVSPSSASSDSSTKSTKDEPENTHHVPQETSEQAEEARVS</sequence>
<evidence type="ECO:0000313" key="6">
    <source>
        <dbReference type="Proteomes" id="UP001497525"/>
    </source>
</evidence>
<evidence type="ECO:0008006" key="7">
    <source>
        <dbReference type="Google" id="ProtNLM"/>
    </source>
</evidence>
<accession>A0AAV2TMG1</accession>
<evidence type="ECO:0000256" key="3">
    <source>
        <dbReference type="ARBA" id="ARBA00023274"/>
    </source>
</evidence>
<comment type="similarity">
    <text evidence="1">Belongs to the universal ribosomal protein uL1 family.</text>
</comment>
<feature type="compositionally biased region" description="Basic and acidic residues" evidence="4">
    <location>
        <begin position="341"/>
        <end position="353"/>
    </location>
</feature>
<organism evidence="5 6">
    <name type="scientific">Calicophoron daubneyi</name>
    <name type="common">Rumen fluke</name>
    <name type="synonym">Paramphistomum daubneyi</name>
    <dbReference type="NCBI Taxonomy" id="300641"/>
    <lineage>
        <taxon>Eukaryota</taxon>
        <taxon>Metazoa</taxon>
        <taxon>Spiralia</taxon>
        <taxon>Lophotrochozoa</taxon>
        <taxon>Platyhelminthes</taxon>
        <taxon>Trematoda</taxon>
        <taxon>Digenea</taxon>
        <taxon>Plagiorchiida</taxon>
        <taxon>Pronocephalata</taxon>
        <taxon>Paramphistomoidea</taxon>
        <taxon>Paramphistomidae</taxon>
        <taxon>Calicophoron</taxon>
    </lineage>
</organism>
<proteinExistence type="inferred from homology"/>
<dbReference type="Gene3D" id="3.30.190.20">
    <property type="match status" value="1"/>
</dbReference>
<dbReference type="Gene3D" id="3.40.50.790">
    <property type="match status" value="1"/>
</dbReference>
<dbReference type="Pfam" id="PF00687">
    <property type="entry name" value="Ribosomal_L1"/>
    <property type="match status" value="1"/>
</dbReference>
<feature type="compositionally biased region" description="Low complexity" evidence="4">
    <location>
        <begin position="329"/>
        <end position="340"/>
    </location>
</feature>
<dbReference type="Proteomes" id="UP001497525">
    <property type="component" value="Unassembled WGS sequence"/>
</dbReference>
<dbReference type="SUPFAM" id="SSF56808">
    <property type="entry name" value="Ribosomal protein L1"/>
    <property type="match status" value="1"/>
</dbReference>
<feature type="region of interest" description="Disordered" evidence="4">
    <location>
        <begin position="32"/>
        <end position="58"/>
    </location>
</feature>
<dbReference type="PANTHER" id="PTHR36427">
    <property type="entry name" value="54S RIBOSOMAL PROTEIN L1, MITOCHONDRIAL"/>
    <property type="match status" value="1"/>
</dbReference>
<feature type="region of interest" description="Disordered" evidence="4">
    <location>
        <begin position="329"/>
        <end position="366"/>
    </location>
</feature>
<dbReference type="GO" id="GO:1990904">
    <property type="term" value="C:ribonucleoprotein complex"/>
    <property type="evidence" value="ECO:0007669"/>
    <property type="project" value="UniProtKB-KW"/>
</dbReference>
<evidence type="ECO:0000256" key="4">
    <source>
        <dbReference type="SAM" id="MobiDB-lite"/>
    </source>
</evidence>
<name>A0AAV2TMG1_CALDB</name>
<dbReference type="AlphaFoldDB" id="A0AAV2TMG1"/>
<evidence type="ECO:0000256" key="2">
    <source>
        <dbReference type="ARBA" id="ARBA00022980"/>
    </source>
</evidence>
<dbReference type="InterPro" id="IPR028364">
    <property type="entry name" value="Ribosomal_uL1/biogenesis"/>
</dbReference>
<comment type="caution">
    <text evidence="5">The sequence shown here is derived from an EMBL/GenBank/DDBJ whole genome shotgun (WGS) entry which is preliminary data.</text>
</comment>
<protein>
    <recommendedName>
        <fullName evidence="7">50S ribosomal protein L1</fullName>
    </recommendedName>
</protein>